<dbReference type="Proteomes" id="UP000276133">
    <property type="component" value="Unassembled WGS sequence"/>
</dbReference>
<gene>
    <name evidence="1" type="ORF">BpHYR1_036505</name>
</gene>
<accession>A0A3M7RNR6</accession>
<evidence type="ECO:0000313" key="2">
    <source>
        <dbReference type="Proteomes" id="UP000276133"/>
    </source>
</evidence>
<reference evidence="1 2" key="1">
    <citation type="journal article" date="2018" name="Sci. Rep.">
        <title>Genomic signatures of local adaptation to the degree of environmental predictability in rotifers.</title>
        <authorList>
            <person name="Franch-Gras L."/>
            <person name="Hahn C."/>
            <person name="Garcia-Roger E.M."/>
            <person name="Carmona M.J."/>
            <person name="Serra M."/>
            <person name="Gomez A."/>
        </authorList>
    </citation>
    <scope>NUCLEOTIDE SEQUENCE [LARGE SCALE GENOMIC DNA]</scope>
    <source>
        <strain evidence="1">HYR1</strain>
    </source>
</reference>
<proteinExistence type="predicted"/>
<organism evidence="1 2">
    <name type="scientific">Brachionus plicatilis</name>
    <name type="common">Marine rotifer</name>
    <name type="synonym">Brachionus muelleri</name>
    <dbReference type="NCBI Taxonomy" id="10195"/>
    <lineage>
        <taxon>Eukaryota</taxon>
        <taxon>Metazoa</taxon>
        <taxon>Spiralia</taxon>
        <taxon>Gnathifera</taxon>
        <taxon>Rotifera</taxon>
        <taxon>Eurotatoria</taxon>
        <taxon>Monogononta</taxon>
        <taxon>Pseudotrocha</taxon>
        <taxon>Ploima</taxon>
        <taxon>Brachionidae</taxon>
        <taxon>Brachionus</taxon>
    </lineage>
</organism>
<sequence>MIFKKRNLVVNRVFVLTWCEFQIDFLDEHYQSKGRLGSLCLAISINQVSNFLGSFSFCYLKSLLEIERLETKKDTQIKIWISDLWAVNKTRQLAKNLPAKISIVLNTGLPRMACFSSEKQ</sequence>
<dbReference type="EMBL" id="REGN01002972">
    <property type="protein sequence ID" value="RNA25129.1"/>
    <property type="molecule type" value="Genomic_DNA"/>
</dbReference>
<protein>
    <submittedName>
        <fullName evidence="1">Uncharacterized protein</fullName>
    </submittedName>
</protein>
<evidence type="ECO:0000313" key="1">
    <source>
        <dbReference type="EMBL" id="RNA25129.1"/>
    </source>
</evidence>
<comment type="caution">
    <text evidence="1">The sequence shown here is derived from an EMBL/GenBank/DDBJ whole genome shotgun (WGS) entry which is preliminary data.</text>
</comment>
<dbReference type="AlphaFoldDB" id="A0A3M7RNR6"/>
<keyword evidence="2" id="KW-1185">Reference proteome</keyword>
<name>A0A3M7RNR6_BRAPC</name>